<dbReference type="AlphaFoldDB" id="A0A1E7MWW2"/>
<protein>
    <submittedName>
        <fullName evidence="2">Uncharacterized protein</fullName>
    </submittedName>
</protein>
<dbReference type="RefSeq" id="WP_030290866.1">
    <property type="nucleotide sequence ID" value="NZ_BMUB01000001.1"/>
</dbReference>
<reference evidence="2 3" key="2">
    <citation type="submission" date="2014-07" db="EMBL/GenBank/DDBJ databases">
        <authorList>
            <person name="Zhang J.E."/>
            <person name="Yang H."/>
            <person name="Guo J."/>
            <person name="Deng Z."/>
            <person name="Luo H."/>
            <person name="Luo M."/>
            <person name="Zhao B."/>
        </authorList>
    </citation>
    <scope>NUCLEOTIDE SEQUENCE [LARGE SCALE GENOMIC DNA]</scope>
    <source>
        <strain evidence="2">ATCC 10762</strain>
        <strain evidence="3">ATCC 10762 / DSM 40127 / CCM 3239 / JCM 4008 / LMG 5968 / NBRC 12843 / NCIMB 8234 / A-377</strain>
    </source>
</reference>
<dbReference type="OrthoDB" id="672028at2"/>
<dbReference type="GeneID" id="97483277"/>
<evidence type="ECO:0000313" key="1">
    <source>
        <dbReference type="EMBL" id="GGU54493.1"/>
    </source>
</evidence>
<proteinExistence type="predicted"/>
<dbReference type="EMBL" id="JPRF03000076">
    <property type="protein sequence ID" value="OEV32921.1"/>
    <property type="molecule type" value="Genomic_DNA"/>
</dbReference>
<dbReference type="KEGG" id="kau:B6264_22650"/>
<accession>A0A8H9HFA3</accession>
<name>A0A1E7MWW2_KITAU</name>
<dbReference type="Proteomes" id="UP000610124">
    <property type="component" value="Unassembled WGS sequence"/>
</dbReference>
<evidence type="ECO:0000313" key="2">
    <source>
        <dbReference type="EMBL" id="OEV32921.1"/>
    </source>
</evidence>
<dbReference type="EMBL" id="BMUB01000001">
    <property type="protein sequence ID" value="GGU54493.1"/>
    <property type="molecule type" value="Genomic_DNA"/>
</dbReference>
<keyword evidence="3" id="KW-1185">Reference proteome</keyword>
<reference evidence="3" key="3">
    <citation type="submission" date="2016-08" db="EMBL/GenBank/DDBJ databases">
        <title>Sequencing, assembly and comparative genomics of S. aureofaciens ATCC 10762.</title>
        <authorList>
            <person name="Gradnigo J.S."/>
            <person name="Johnson N."/>
            <person name="Somerville G.A."/>
        </authorList>
    </citation>
    <scope>NUCLEOTIDE SEQUENCE [LARGE SCALE GENOMIC DNA]</scope>
    <source>
        <strain evidence="3">ATCC 10762 / DSM 40127 / CCM 3239 / JCM 4008 / LMG 5968 / NBRC 12843 / NCIMB 8234 / A-377</strain>
    </source>
</reference>
<reference evidence="2" key="4">
    <citation type="submission" date="2016-08" db="EMBL/GenBank/DDBJ databases">
        <title>Sequencing, Assembly and Comparative Genomics of S. aureofaciens ATCC 10762.</title>
        <authorList>
            <person name="Gradnigo J.S."/>
            <person name="Johnson N."/>
            <person name="Somerville G.A."/>
        </authorList>
    </citation>
    <scope>NUCLEOTIDE SEQUENCE [LARGE SCALE GENOMIC DNA]</scope>
    <source>
        <strain evidence="2">ATCC 10762</strain>
    </source>
</reference>
<dbReference type="Proteomes" id="UP000037395">
    <property type="component" value="Unassembled WGS sequence"/>
</dbReference>
<reference evidence="1" key="1">
    <citation type="journal article" date="2014" name="Int. J. Syst. Evol. Microbiol.">
        <title>Complete genome sequence of Corynebacterium casei LMG S-19264T (=DSM 44701T), isolated from a smear-ripened cheese.</title>
        <authorList>
            <consortium name="US DOE Joint Genome Institute (JGI-PGF)"/>
            <person name="Walter F."/>
            <person name="Albersmeier A."/>
            <person name="Kalinowski J."/>
            <person name="Ruckert C."/>
        </authorList>
    </citation>
    <scope>NUCLEOTIDE SEQUENCE</scope>
    <source>
        <strain evidence="1">JCM 4434</strain>
    </source>
</reference>
<organism evidence="2 3">
    <name type="scientific">Kitasatospora aureofaciens</name>
    <name type="common">Streptomyces aureofaciens</name>
    <dbReference type="NCBI Taxonomy" id="1894"/>
    <lineage>
        <taxon>Bacteria</taxon>
        <taxon>Bacillati</taxon>
        <taxon>Actinomycetota</taxon>
        <taxon>Actinomycetes</taxon>
        <taxon>Kitasatosporales</taxon>
        <taxon>Streptomycetaceae</taxon>
        <taxon>Kitasatospora</taxon>
    </lineage>
</organism>
<gene>
    <name evidence="1" type="ORF">GCM10010502_00730</name>
    <name evidence="2" type="ORF">HS99_0013635</name>
</gene>
<sequence>MSDSPLDQLIGRARGPMGPAIEIDFGHETGPLHELGVALGRMNGFFAFNAGIQVFRAGEEGLGPDLLSWNSDELWKSTYGGLADNVLCFGQDLFGTQFAIVGGERVVTFDPETAETEDLGSSLNDWAAWLLSDPDVNAAASFAYEFQKQNGALAPEQRLVPLQFFVAGGDYSFENVVVRDAGEAMRIRGPIAQQIHNLPDGGTLSLGVTE</sequence>
<evidence type="ECO:0000313" key="3">
    <source>
        <dbReference type="Proteomes" id="UP000037395"/>
    </source>
</evidence>
<comment type="caution">
    <text evidence="2">The sequence shown here is derived from an EMBL/GenBank/DDBJ whole genome shotgun (WGS) entry which is preliminary data.</text>
</comment>
<reference evidence="1" key="5">
    <citation type="submission" date="2020-09" db="EMBL/GenBank/DDBJ databases">
        <authorList>
            <person name="Sun Q."/>
            <person name="Ohkuma M."/>
        </authorList>
    </citation>
    <scope>NUCLEOTIDE SEQUENCE</scope>
    <source>
        <strain evidence="1">JCM 4434</strain>
    </source>
</reference>
<accession>A0A1E7MWW2</accession>